<accession>A0A1H2HEA7</accession>
<dbReference type="Proteomes" id="UP000199608">
    <property type="component" value="Unassembled WGS sequence"/>
</dbReference>
<dbReference type="RefSeq" id="WP_092234295.1">
    <property type="nucleotide sequence ID" value="NZ_FNLL01000006.1"/>
</dbReference>
<organism evidence="1 2">
    <name type="scientific">Desulfobacula phenolica</name>
    <dbReference type="NCBI Taxonomy" id="90732"/>
    <lineage>
        <taxon>Bacteria</taxon>
        <taxon>Pseudomonadati</taxon>
        <taxon>Thermodesulfobacteriota</taxon>
        <taxon>Desulfobacteria</taxon>
        <taxon>Desulfobacterales</taxon>
        <taxon>Desulfobacteraceae</taxon>
        <taxon>Desulfobacula</taxon>
    </lineage>
</organism>
<protein>
    <submittedName>
        <fullName evidence="1">Polyhydroxyalkanoate synthesis regulator phasin</fullName>
    </submittedName>
</protein>
<dbReference type="AlphaFoldDB" id="A0A1H2HEA7"/>
<reference evidence="2" key="1">
    <citation type="submission" date="2016-10" db="EMBL/GenBank/DDBJ databases">
        <authorList>
            <person name="Varghese N."/>
            <person name="Submissions S."/>
        </authorList>
    </citation>
    <scope>NUCLEOTIDE SEQUENCE [LARGE SCALE GENOMIC DNA]</scope>
    <source>
        <strain evidence="2">DSM 3384</strain>
    </source>
</reference>
<proteinExistence type="predicted"/>
<dbReference type="Pfam" id="PF05597">
    <property type="entry name" value="Phasin"/>
    <property type="match status" value="1"/>
</dbReference>
<dbReference type="PANTHER" id="PTHR38664:SF1">
    <property type="entry name" value="SLR0058 PROTEIN"/>
    <property type="match status" value="1"/>
</dbReference>
<keyword evidence="2" id="KW-1185">Reference proteome</keyword>
<sequence length="100" mass="11665">MFEYLKKSLLTGVGLALRSKNEIEDLAKEFAQKSKMSQDEARDFLQECQQKYEEARTGFDKKVEKTIEKIMLKLELPSKSDIKKLNDRIDDLTKKLSDHP</sequence>
<gene>
    <name evidence="1" type="ORF">SAMN04487931_106196</name>
</gene>
<evidence type="ECO:0000313" key="1">
    <source>
        <dbReference type="EMBL" id="SDU30174.1"/>
    </source>
</evidence>
<dbReference type="PANTHER" id="PTHR38664">
    <property type="entry name" value="SLR0058 PROTEIN"/>
    <property type="match status" value="1"/>
</dbReference>
<evidence type="ECO:0000313" key="2">
    <source>
        <dbReference type="Proteomes" id="UP000199608"/>
    </source>
</evidence>
<dbReference type="InterPro" id="IPR008769">
    <property type="entry name" value="PhaF_PhaI"/>
</dbReference>
<dbReference type="EMBL" id="FNLL01000006">
    <property type="protein sequence ID" value="SDU30174.1"/>
    <property type="molecule type" value="Genomic_DNA"/>
</dbReference>
<name>A0A1H2HEA7_9BACT</name>